<feature type="compositionally biased region" description="Polar residues" evidence="5">
    <location>
        <begin position="9"/>
        <end position="21"/>
    </location>
</feature>
<feature type="domain" description="Sodium/calcium exchanger membrane region" evidence="7">
    <location>
        <begin position="54"/>
        <end position="206"/>
    </location>
</feature>
<feature type="transmembrane region" description="Helical" evidence="6">
    <location>
        <begin position="303"/>
        <end position="329"/>
    </location>
</feature>
<gene>
    <name evidence="8" type="ordered locus">Bphy_3245</name>
</gene>
<feature type="transmembrane region" description="Helical" evidence="6">
    <location>
        <begin position="153"/>
        <end position="173"/>
    </location>
</feature>
<dbReference type="HOGENOM" id="CLU_050648_1_0_4"/>
<organism evidence="8 9">
    <name type="scientific">Paraburkholderia phymatum (strain DSM 17167 / CIP 108236 / LMG 21445 / STM815)</name>
    <name type="common">Burkholderia phymatum</name>
    <dbReference type="NCBI Taxonomy" id="391038"/>
    <lineage>
        <taxon>Bacteria</taxon>
        <taxon>Pseudomonadati</taxon>
        <taxon>Pseudomonadota</taxon>
        <taxon>Betaproteobacteria</taxon>
        <taxon>Burkholderiales</taxon>
        <taxon>Burkholderiaceae</taxon>
        <taxon>Paraburkholderia</taxon>
    </lineage>
</organism>
<dbReference type="EMBL" id="CP001044">
    <property type="protein sequence ID" value="ACC72403.1"/>
    <property type="molecule type" value="Genomic_DNA"/>
</dbReference>
<feature type="transmembrane region" description="Helical" evidence="6">
    <location>
        <begin position="120"/>
        <end position="141"/>
    </location>
</feature>
<keyword evidence="3 6" id="KW-1133">Transmembrane helix</keyword>
<keyword evidence="2 6" id="KW-0812">Transmembrane</keyword>
<dbReference type="Pfam" id="PF01699">
    <property type="entry name" value="Na_Ca_ex"/>
    <property type="match status" value="2"/>
</dbReference>
<feature type="domain" description="Sodium/calcium exchanger membrane region" evidence="7">
    <location>
        <begin position="238"/>
        <end position="380"/>
    </location>
</feature>
<dbReference type="KEGG" id="bph:Bphy_3245"/>
<feature type="transmembrane region" description="Helical" evidence="6">
    <location>
        <begin position="53"/>
        <end position="72"/>
    </location>
</feature>
<feature type="transmembrane region" description="Helical" evidence="6">
    <location>
        <begin position="26"/>
        <end position="47"/>
    </location>
</feature>
<feature type="transmembrane region" description="Helical" evidence="6">
    <location>
        <begin position="84"/>
        <end position="108"/>
    </location>
</feature>
<dbReference type="STRING" id="391038.Bphy_3245"/>
<dbReference type="PANTHER" id="PTHR37958:SF1">
    <property type="entry name" value="SODIUM-POTASSIUM_PROTON ANTIPORTER CHAA"/>
    <property type="match status" value="1"/>
</dbReference>
<keyword evidence="4 6" id="KW-0472">Membrane</keyword>
<evidence type="ECO:0000259" key="7">
    <source>
        <dbReference type="Pfam" id="PF01699"/>
    </source>
</evidence>
<feature type="transmembrane region" description="Helical" evidence="6">
    <location>
        <begin position="341"/>
        <end position="358"/>
    </location>
</feature>
<evidence type="ECO:0000313" key="8">
    <source>
        <dbReference type="EMBL" id="ACC72403.1"/>
    </source>
</evidence>
<dbReference type="InterPro" id="IPR052946">
    <property type="entry name" value="Alkaline_pH_Ca-Antiporter"/>
</dbReference>
<evidence type="ECO:0000313" key="9">
    <source>
        <dbReference type="Proteomes" id="UP000001192"/>
    </source>
</evidence>
<accession>B2JS26</accession>
<dbReference type="AlphaFoldDB" id="B2JS26"/>
<feature type="transmembrane region" description="Helical" evidence="6">
    <location>
        <begin position="185"/>
        <end position="204"/>
    </location>
</feature>
<comment type="subcellular location">
    <subcellularLocation>
        <location evidence="1">Membrane</location>
        <topology evidence="1">Multi-pass membrane protein</topology>
    </subcellularLocation>
</comment>
<evidence type="ECO:0000256" key="1">
    <source>
        <dbReference type="ARBA" id="ARBA00004141"/>
    </source>
</evidence>
<evidence type="ECO:0000256" key="5">
    <source>
        <dbReference type="SAM" id="MobiDB-lite"/>
    </source>
</evidence>
<reference evidence="9" key="1">
    <citation type="journal article" date="2014" name="Stand. Genomic Sci.">
        <title>Complete genome sequence of Burkholderia phymatum STM815(T), a broad host range and efficient nitrogen-fixing symbiont of Mimosa species.</title>
        <authorList>
            <person name="Moulin L."/>
            <person name="Klonowska A."/>
            <person name="Caroline B."/>
            <person name="Booth K."/>
            <person name="Vriezen J.A."/>
            <person name="Melkonian R."/>
            <person name="James E.K."/>
            <person name="Young J.P."/>
            <person name="Bena G."/>
            <person name="Hauser L."/>
            <person name="Land M."/>
            <person name="Kyrpides N."/>
            <person name="Bruce D."/>
            <person name="Chain P."/>
            <person name="Copeland A."/>
            <person name="Pitluck S."/>
            <person name="Woyke T."/>
            <person name="Lizotte-Waniewski M."/>
            <person name="Bristow J."/>
            <person name="Riley M."/>
        </authorList>
    </citation>
    <scope>NUCLEOTIDE SEQUENCE [LARGE SCALE GENOMIC DNA]</scope>
    <source>
        <strain evidence="9">DSM 17167 / CIP 108236 / LMG 21445 / STM815</strain>
    </source>
</reference>
<dbReference type="Proteomes" id="UP000001192">
    <property type="component" value="Chromosome 2"/>
</dbReference>
<name>B2JS26_PARP8</name>
<dbReference type="GO" id="GO:0015385">
    <property type="term" value="F:sodium:proton antiporter activity"/>
    <property type="evidence" value="ECO:0007669"/>
    <property type="project" value="TreeGrafter"/>
</dbReference>
<proteinExistence type="predicted"/>
<evidence type="ECO:0000256" key="3">
    <source>
        <dbReference type="ARBA" id="ARBA00022989"/>
    </source>
</evidence>
<evidence type="ECO:0000256" key="6">
    <source>
        <dbReference type="SAM" id="Phobius"/>
    </source>
</evidence>
<keyword evidence="9" id="KW-1185">Reference proteome</keyword>
<dbReference type="InterPro" id="IPR004837">
    <property type="entry name" value="NaCa_Exmemb"/>
</dbReference>
<dbReference type="PANTHER" id="PTHR37958">
    <property type="entry name" value="SODIUM-POTASSIUM/PROTON ANTIPORTER CHAA"/>
    <property type="match status" value="1"/>
</dbReference>
<dbReference type="eggNOG" id="COG0387">
    <property type="taxonomic scope" value="Bacteria"/>
</dbReference>
<evidence type="ECO:0000256" key="2">
    <source>
        <dbReference type="ARBA" id="ARBA00022692"/>
    </source>
</evidence>
<feature type="transmembrane region" description="Helical" evidence="6">
    <location>
        <begin position="234"/>
        <end position="256"/>
    </location>
</feature>
<feature type="region of interest" description="Disordered" evidence="5">
    <location>
        <begin position="1"/>
        <end position="21"/>
    </location>
</feature>
<feature type="transmembrane region" description="Helical" evidence="6">
    <location>
        <begin position="268"/>
        <end position="291"/>
    </location>
</feature>
<evidence type="ECO:0000256" key="4">
    <source>
        <dbReference type="ARBA" id="ARBA00023136"/>
    </source>
</evidence>
<dbReference type="GO" id="GO:0015386">
    <property type="term" value="F:potassium:proton antiporter activity"/>
    <property type="evidence" value="ECO:0007669"/>
    <property type="project" value="TreeGrafter"/>
</dbReference>
<protein>
    <submittedName>
        <fullName evidence="8">Sodium/calcium exchanger membrane region</fullName>
    </submittedName>
</protein>
<dbReference type="GO" id="GO:0005886">
    <property type="term" value="C:plasma membrane"/>
    <property type="evidence" value="ECO:0007669"/>
    <property type="project" value="TreeGrafter"/>
</dbReference>
<sequence precursor="true">MHRRPLMNRLTNNSKRTEHMASTSPVLPRWTIAAPIIAWLVLGAAYALPGNGLLTALAALALAGSVFAGVHHAEVVAHRVGEPFGTLVLAVAVTVIEVALIVSVMLSAGPEKAGLARDTVFAAVMIVCNGIVGICLLVGGLRHREQDFQIRGASAALAVLASLSVLTMVMPNYTSVALGPALSDTQLAFAGVSSLVLYGVFVFVQTVRHRDYFLADASHGAGEDAHAQPPGTRVALTSAALLVVSLVAVVLLAKVLSPVVERAVLEAGAPAAVVGIVIAALVLLPEGLAAVRAARADRLQTSLNLALGSALASIGLTIPTVALVFIWTGRPLVLGIDGKDTVLLTLTLLISTLTLGTGRTTILQGAVHLSLFAAYLFLSFAP</sequence>